<proteinExistence type="predicted"/>
<keyword evidence="1" id="KW-0175">Coiled coil</keyword>
<dbReference type="InterPro" id="IPR040401">
    <property type="entry name" value="CCDC162"/>
</dbReference>
<reference evidence="4 5" key="1">
    <citation type="submission" date="2020-04" db="EMBL/GenBank/DDBJ databases">
        <title>Chromosome-level genome assembly of a cyprinid fish Onychostoma macrolepis by integration of Nanopore Sequencing, Bionano and Hi-C technology.</title>
        <authorList>
            <person name="Wang D."/>
        </authorList>
    </citation>
    <scope>NUCLEOTIDE SEQUENCE [LARGE SCALE GENOMIC DNA]</scope>
    <source>
        <strain evidence="4">SWU-2019</strain>
        <tissue evidence="4">Muscle</tissue>
    </source>
</reference>
<feature type="coiled-coil region" evidence="1">
    <location>
        <begin position="10"/>
        <end position="37"/>
    </location>
</feature>
<organism evidence="4 5">
    <name type="scientific">Onychostoma macrolepis</name>
    <dbReference type="NCBI Taxonomy" id="369639"/>
    <lineage>
        <taxon>Eukaryota</taxon>
        <taxon>Metazoa</taxon>
        <taxon>Chordata</taxon>
        <taxon>Craniata</taxon>
        <taxon>Vertebrata</taxon>
        <taxon>Euteleostomi</taxon>
        <taxon>Actinopterygii</taxon>
        <taxon>Neopterygii</taxon>
        <taxon>Teleostei</taxon>
        <taxon>Ostariophysi</taxon>
        <taxon>Cypriniformes</taxon>
        <taxon>Cyprinidae</taxon>
        <taxon>Acrossocheilinae</taxon>
        <taxon>Onychostoma</taxon>
    </lineage>
</organism>
<dbReference type="PANTHER" id="PTHR33331:SF13">
    <property type="entry name" value="COILED-COIL DOMAIN CONTAINING 162"/>
    <property type="match status" value="1"/>
</dbReference>
<comment type="caution">
    <text evidence="4">The sequence shown here is derived from an EMBL/GenBank/DDBJ whole genome shotgun (WGS) entry which is preliminary data.</text>
</comment>
<evidence type="ECO:0000313" key="5">
    <source>
        <dbReference type="Proteomes" id="UP000579812"/>
    </source>
</evidence>
<dbReference type="InterPro" id="IPR029376">
    <property type="entry name" value="DUF4549"/>
</dbReference>
<protein>
    <recommendedName>
        <fullName evidence="3">DUF4549 domain-containing protein</fullName>
    </recommendedName>
</protein>
<dbReference type="Pfam" id="PF15082">
    <property type="entry name" value="DUF4549"/>
    <property type="match status" value="1"/>
</dbReference>
<accession>A0A7J6C4K6</accession>
<feature type="region of interest" description="Disordered" evidence="2">
    <location>
        <begin position="436"/>
        <end position="468"/>
    </location>
</feature>
<gene>
    <name evidence="4" type="ORF">G5714_016724</name>
</gene>
<feature type="domain" description="DUF4549" evidence="3">
    <location>
        <begin position="5"/>
        <end position="145"/>
    </location>
</feature>
<feature type="region of interest" description="Disordered" evidence="2">
    <location>
        <begin position="1925"/>
        <end position="1944"/>
    </location>
</feature>
<evidence type="ECO:0000256" key="1">
    <source>
        <dbReference type="SAM" id="Coils"/>
    </source>
</evidence>
<keyword evidence="5" id="KW-1185">Reference proteome</keyword>
<evidence type="ECO:0000256" key="2">
    <source>
        <dbReference type="SAM" id="MobiDB-lite"/>
    </source>
</evidence>
<sequence length="2132" mass="245627">MSQTYRFGSSETVEQLEEELSAQIQALKTEIEDNEILHQISSKPYSSVHIPKDVSYFHMERQQVLLKALQVSSTKPVVSQADVTEMEMESCLTQEYTPDSLPLLLHQFYTDQAYKLARCKYQLMLRWRRFGRHSAVLEKLYPQYKKQITHLTSESEDSVHRARRLAVSREKVLAGVESPVGVVTLEDVSIYLQWLICHLHCVKSIHNFLHVLHYLPSTEWNEDQKSGAVDLISPAYFDGVFVSMSEVPLHSTNIEDFKTQLDFLLSHYDIQFNTSTIKTVGDEMELFSLVNYLFRTVFKNQEEMKTFLQYDSTEATERKWGRKSPNMTLRKESNWIPHIQMKPKRDPWQQKQMAKLKELRSMDELLQMHAKFLEESDLHKVTDALKQYIASVCQSEPTKPASISTANPKESSGIWKSIYNTANMFQVVTGQTSHLSKHTDLKNSEKKNKGSGQSSGANLLEKDEDSEDVANDPVTVRGAYVSLIYLRHLRIRELKRTCLSMLNYLRSVERTLAMDTAGLELAGGDLVRRVEETGWMSAARGDDGSTGALGSHHYIYNSPVDYKVHCAEFMEFPEVENLHDYYSTDGSCIHTQDQRGLYFIYDVSLMDLEELEQHLLLTASHFIQRSRELHASDGSGGDLHSLAKMNVDRLAVLLDIWTCETEFLEHKIQLLNCYLETYQHVTDPEEQLRLAQVITDVMHRRPQMDLTAGYFVQAYRDTIVCLQSHQQLIKVVLNSQIDEQRQYLERIWREGQSGCSSEYGLPPNYIPKHLVSVGGSRPALKSVYFLEIHPSLCLASRLYEGLERACAELCELHRAKTPSRRVKLEQKLLEMALRHWHTLAAPGATYSSQTQKDLFSDRFIEDPVLVRELGLSVVRSAEEQERKQGKDRQLFMLKMFCTLLELVTLRHRIIESAAETQHLSQLYKSVARVMGFDEVHLYLRPVQFEFAVRKEIPKQLPVFITALQDDKQNADRFVPNSLPLAVQELDESHIGKFSFLSNEAVLQLMNQSSLENLQVVLVCQVVHKNTLIGAVKQASLCYRTEKLVQSSDTDLLLQNEGTTSSETRKRDLATRNRLAGAFVSIQLEKMGLRDEMLNTFIKKKEQMSALKLNSEEVGRIKRKLILEFCHKFNKRMSQCCVRGQVVALCHSLSSLLDEVPHIRDNHFVMGRPSETRSDLQSDDRLCPDPRTFQPRPRRLLSADGKRLVNLWFIPHYTEVLLMFRALEEKECHQALQNTLQIVSALHDVVCYLVSFARLGNPNTSFSPSSSQRLTADWGGLESIGAELWDVQRQIDSLCEPRSSEAVARLLQLHRDVLFLRFDTAVRYMIREAFLSSGNLSAYQSVSENMSHALPLMSDSMMGGASFLPVPEPLEPARPQAKKWYPWRSFIAIHGSHPLIIWDVSPIEHYMQLCLSDLNDHCRMEANGAILGVSLIIDDVLSSGRDAAPLQLQTTGDPDITATSDREVLDDNMGDVERKTEVASKTQDSVQSLMKQRGFLLLWKQMEVFKESWTQRQTGVEKINTPALFKHLSQLYRVEIYFPSMQALAQQMEKEKEYEILLSQTQSVLPPPGAAEVDVKTWQLLRLLEVTECDMIRALQKRISCEMTLVMSERSRHDAQLPAELWKRPSMKHSVSLERPQIVEDFIQRLMNGVERETDGQVTFSSAHLQECLTELTCAVMNHERSVFQRYSQFYEQILQQQEQLLYQREQDVKELEVKERQASDPYRKVADVCRGMMADITALRARVCQLEEEKRSLDQHLNLKHRERYDTLVHQLFSTCVLLKSRLDKYHMNMDQDVRQLVSSVRKEGVDRIIKLKNKLSSTNDNETLIHTLHEKEVLEDLHAENSKLAGLVCKLRAFNHWRLVITQEKLQKELLQWKLNEVSCKTEALKVKMISEQKETGLKQELDAVQEAMLQCKSEYEHIQRQITQQSQKLQDMEHRSTRDAQSRQELQVLRMQSLEQLQEDVEDRESQLRALSAQFEKNSKQTELRQQRSHKQIKHVRGQLHQERSLKLEAFQQVDKLQSQMHSFESSLCKSTFPSGRQSSSSRRLHLRNASAGLLRNNSVMSFTNSSFINTTDELNTETGWRESWTPLDRPKTNSNRLRLDISEALLPSLPDGNTSSNHLTYQNLRLSHK</sequence>
<feature type="compositionally biased region" description="Basic and acidic residues" evidence="2">
    <location>
        <begin position="437"/>
        <end position="448"/>
    </location>
</feature>
<evidence type="ECO:0000259" key="3">
    <source>
        <dbReference type="Pfam" id="PF15082"/>
    </source>
</evidence>
<name>A0A7J6C4K6_9TELE</name>
<dbReference type="PANTHER" id="PTHR33331">
    <property type="entry name" value="COILED-COIL DOMAIN-CONTAINING PROTEIN 162"/>
    <property type="match status" value="1"/>
</dbReference>
<feature type="compositionally biased region" description="Basic and acidic residues" evidence="2">
    <location>
        <begin position="1932"/>
        <end position="1944"/>
    </location>
</feature>
<evidence type="ECO:0000313" key="4">
    <source>
        <dbReference type="EMBL" id="KAF4101924.1"/>
    </source>
</evidence>
<dbReference type="EMBL" id="JAAMOB010000017">
    <property type="protein sequence ID" value="KAF4101924.1"/>
    <property type="molecule type" value="Genomic_DNA"/>
</dbReference>
<dbReference type="Proteomes" id="UP000579812">
    <property type="component" value="Unassembled WGS sequence"/>
</dbReference>